<dbReference type="InterPro" id="IPR027417">
    <property type="entry name" value="P-loop_NTPase"/>
</dbReference>
<dbReference type="Pfam" id="PF20703">
    <property type="entry name" value="nSTAND1"/>
    <property type="match status" value="1"/>
</dbReference>
<dbReference type="CDD" id="cd00200">
    <property type="entry name" value="WD40"/>
    <property type="match status" value="1"/>
</dbReference>
<keyword evidence="2" id="KW-0677">Repeat</keyword>
<gene>
    <name evidence="5" type="ORF">BI308_20290</name>
</gene>
<dbReference type="STRING" id="1925591.BI308_20290"/>
<feature type="domain" description="Novel STAND NTPase 1" evidence="4">
    <location>
        <begin position="19"/>
        <end position="439"/>
    </location>
</feature>
<feature type="repeat" description="WD" evidence="3">
    <location>
        <begin position="640"/>
        <end position="680"/>
    </location>
</feature>
<dbReference type="Pfam" id="PF00400">
    <property type="entry name" value="WD40"/>
    <property type="match status" value="5"/>
</dbReference>
<evidence type="ECO:0000256" key="3">
    <source>
        <dbReference type="PROSITE-ProRule" id="PRU00221"/>
    </source>
</evidence>
<evidence type="ECO:0000259" key="4">
    <source>
        <dbReference type="Pfam" id="PF20703"/>
    </source>
</evidence>
<dbReference type="PANTHER" id="PTHR22847">
    <property type="entry name" value="WD40 REPEAT PROTEIN"/>
    <property type="match status" value="1"/>
</dbReference>
<dbReference type="SMART" id="SM00320">
    <property type="entry name" value="WD40"/>
    <property type="match status" value="5"/>
</dbReference>
<accession>A0A1L9QM38</accession>
<dbReference type="Gene3D" id="2.130.10.10">
    <property type="entry name" value="YVTN repeat-like/Quinoprotein amine dehydrogenase"/>
    <property type="match status" value="2"/>
</dbReference>
<evidence type="ECO:0000256" key="1">
    <source>
        <dbReference type="ARBA" id="ARBA00022574"/>
    </source>
</evidence>
<keyword evidence="6" id="KW-1185">Reference proteome</keyword>
<reference evidence="5" key="1">
    <citation type="submission" date="2016-10" db="EMBL/GenBank/DDBJ databases">
        <title>CRISPR-Cas defence system in Roseofilum reptotaenium: evidence of a bacteriophage-cyanobacterium arms race in the coral black band disease.</title>
        <authorList>
            <person name="Buerger P."/>
            <person name="Wood-Charlson E.M."/>
            <person name="Weynberg K.D."/>
            <person name="Willis B."/>
            <person name="Van Oppen M.J."/>
        </authorList>
    </citation>
    <scope>NUCLEOTIDE SEQUENCE [LARGE SCALE GENOMIC DNA]</scope>
    <source>
        <strain evidence="5">AO1-A</strain>
    </source>
</reference>
<feature type="repeat" description="WD" evidence="3">
    <location>
        <begin position="598"/>
        <end position="639"/>
    </location>
</feature>
<dbReference type="InterPro" id="IPR001680">
    <property type="entry name" value="WD40_rpt"/>
</dbReference>
<dbReference type="AlphaFoldDB" id="A0A1L9QM38"/>
<dbReference type="SUPFAM" id="SSF52540">
    <property type="entry name" value="P-loop containing nucleoside triphosphate hydrolases"/>
    <property type="match status" value="1"/>
</dbReference>
<dbReference type="InterPro" id="IPR020472">
    <property type="entry name" value="WD40_PAC1"/>
</dbReference>
<evidence type="ECO:0000313" key="5">
    <source>
        <dbReference type="EMBL" id="OJJ20734.1"/>
    </source>
</evidence>
<organism evidence="5 6">
    <name type="scientific">Roseofilum reptotaenium AO1-A</name>
    <dbReference type="NCBI Taxonomy" id="1925591"/>
    <lineage>
        <taxon>Bacteria</taxon>
        <taxon>Bacillati</taxon>
        <taxon>Cyanobacteriota</taxon>
        <taxon>Cyanophyceae</taxon>
        <taxon>Desertifilales</taxon>
        <taxon>Desertifilaceae</taxon>
        <taxon>Roseofilum</taxon>
    </lineage>
</organism>
<feature type="repeat" description="WD" evidence="3">
    <location>
        <begin position="681"/>
        <end position="722"/>
    </location>
</feature>
<dbReference type="PRINTS" id="PR00320">
    <property type="entry name" value="GPROTEINBRPT"/>
</dbReference>
<dbReference type="PROSITE" id="PS50294">
    <property type="entry name" value="WD_REPEATS_REGION"/>
    <property type="match status" value="5"/>
</dbReference>
<name>A0A1L9QM38_9CYAN</name>
<dbReference type="EMBL" id="MLAW01000046">
    <property type="protein sequence ID" value="OJJ20734.1"/>
    <property type="molecule type" value="Genomic_DNA"/>
</dbReference>
<dbReference type="PANTHER" id="PTHR22847:SF637">
    <property type="entry name" value="WD REPEAT DOMAIN 5B"/>
    <property type="match status" value="1"/>
</dbReference>
<dbReference type="SUPFAM" id="SSF50978">
    <property type="entry name" value="WD40 repeat-like"/>
    <property type="match status" value="1"/>
</dbReference>
<feature type="repeat" description="WD" evidence="3">
    <location>
        <begin position="557"/>
        <end position="597"/>
    </location>
</feature>
<evidence type="ECO:0000256" key="2">
    <source>
        <dbReference type="ARBA" id="ARBA00022737"/>
    </source>
</evidence>
<dbReference type="InterPro" id="IPR015943">
    <property type="entry name" value="WD40/YVTN_repeat-like_dom_sf"/>
</dbReference>
<feature type="repeat" description="WD" evidence="3">
    <location>
        <begin position="723"/>
        <end position="755"/>
    </location>
</feature>
<evidence type="ECO:0000313" key="6">
    <source>
        <dbReference type="Proteomes" id="UP000183940"/>
    </source>
</evidence>
<dbReference type="InterPro" id="IPR049052">
    <property type="entry name" value="nSTAND1"/>
</dbReference>
<proteinExistence type="predicted"/>
<dbReference type="InterPro" id="IPR036322">
    <property type="entry name" value="WD40_repeat_dom_sf"/>
</dbReference>
<dbReference type="PROSITE" id="PS50082">
    <property type="entry name" value="WD_REPEATS_2"/>
    <property type="match status" value="5"/>
</dbReference>
<sequence length="800" mass="89850">MEKGGETEELPELQPNLCPYRALDAFDFREEDVKVFFGRRALTDELLGRICDRPFLAVLGPSGSGKSSVVRAGLLYELQQGKRRSGTEDWHILDIIKPGDSPLRSLAGIFLQEVKSQKKRENFLNDYVTDLQERGSVTLRELIEEEEYKQTVVLVVDQFEEIFSLCRGSEEKEQERKDFLNCLFETVDALEGRLRLVITLRADFLGKCLEQSDGNLAERIKANRVDMTPLTETELEEAIAKPAATVGLRVAADLRERLKADIQAAPGSLPLLQYALYELWQDWRKGYGEGNASNELTLAGYTRIGEVAGALENQANAVYESFAESSVQQGLVRRIFLELVQLGDETEDTRRRARKQELVSDIHPESMVDEVLEKLVASRLIVTSVENGSSAVVIDLAHEATIRHWQQLRSWLNQHRQDLPLIRQLRREAAIWEDNGQQSKYLLVGARLDNALDCAEKYRELGYLNETVQTFIRVSRETWIADETEKEKQILEALCMTAEVQWNWHQQLESLVSLAKAGKRLQEIRQTRPEVEPDNSSKAIAILSQILRDRIQEKNRLEAHQDSVNAVAYSPDGQILASASNRTIKLWQVDDGSLLNTLEGHDNGVNALADSPDGKTLASASYDRTIKLWQVDDGTLLHSLEAHQDSVRAVAYSPDGQILASASNRTIKFWQVDDGSLLNTLEGHQNGVSAVAYSPNGQILASASADRTVKLWQVDDGSLLNTLEAHQHWVNAVVYSPDGKTLASASTDYTVKLWDAEVDLDALRIRACDWLRGYLTHNPNVNPSDRKLLESPAFVGSDRP</sequence>
<dbReference type="Proteomes" id="UP000183940">
    <property type="component" value="Unassembled WGS sequence"/>
</dbReference>
<dbReference type="Gene3D" id="3.40.50.300">
    <property type="entry name" value="P-loop containing nucleotide triphosphate hydrolases"/>
    <property type="match status" value="1"/>
</dbReference>
<keyword evidence="1 3" id="KW-0853">WD repeat</keyword>
<comment type="caution">
    <text evidence="5">The sequence shown here is derived from an EMBL/GenBank/DDBJ whole genome shotgun (WGS) entry which is preliminary data.</text>
</comment>
<protein>
    <recommendedName>
        <fullName evidence="4">Novel STAND NTPase 1 domain-containing protein</fullName>
    </recommendedName>
</protein>